<keyword evidence="2" id="KW-1185">Reference proteome</keyword>
<reference evidence="1" key="1">
    <citation type="submission" date="2020-01" db="EMBL/GenBank/DDBJ databases">
        <title>Identification and distribution of gene clusters putatively required for synthesis of sphingolipid metabolism inhibitors in phylogenetically diverse species of the filamentous fungus Fusarium.</title>
        <authorList>
            <person name="Kim H.-S."/>
            <person name="Busman M."/>
            <person name="Brown D.W."/>
            <person name="Divon H."/>
            <person name="Uhlig S."/>
            <person name="Proctor R.H."/>
        </authorList>
    </citation>
    <scope>NUCLEOTIDE SEQUENCE</scope>
    <source>
        <strain evidence="1">NRRL 53441</strain>
    </source>
</reference>
<evidence type="ECO:0000313" key="1">
    <source>
        <dbReference type="EMBL" id="KAF4445656.1"/>
    </source>
</evidence>
<organism evidence="1 2">
    <name type="scientific">Fusarium austroafricanum</name>
    <dbReference type="NCBI Taxonomy" id="2364996"/>
    <lineage>
        <taxon>Eukaryota</taxon>
        <taxon>Fungi</taxon>
        <taxon>Dikarya</taxon>
        <taxon>Ascomycota</taxon>
        <taxon>Pezizomycotina</taxon>
        <taxon>Sordariomycetes</taxon>
        <taxon>Hypocreomycetidae</taxon>
        <taxon>Hypocreales</taxon>
        <taxon>Nectriaceae</taxon>
        <taxon>Fusarium</taxon>
        <taxon>Fusarium concolor species complex</taxon>
    </lineage>
</organism>
<sequence>MPSDIFSKLPPELHFNIVGNLNSLHDILSFTSASPAARCYFKANQRSFLRICITEIEQHFADETIVPWVLILLKLRKTRAQTRGCTSLQIQQRIKPLLDAIVGFDYSKPTDEWKGDLGCIIALRRMFPEIKRLVTCFEKKIDCLPTRAARSEPHKISAADRRTLIDAFLRYDIYCHLFHNGYEQLFDEKAHLSEKFRPCLDRHITYPGQTNSYFHTTILELIQGRHREILNYLDFRGMVHQSKRNEHNQIEDIICLGGSSHDAVVWRRLKECRFRTRQTDDEAVYLDYISMQGYPLLQYMEQLEPKILEDYILETFFRVTTTKLQEEAGWPVTTGYSGKRHRQLIGGQWNFEGDLS</sequence>
<name>A0A8H4K953_9HYPO</name>
<protein>
    <recommendedName>
        <fullName evidence="3">F-box domain-containing protein</fullName>
    </recommendedName>
</protein>
<dbReference type="EMBL" id="JAADJG010000505">
    <property type="protein sequence ID" value="KAF4445656.1"/>
    <property type="molecule type" value="Genomic_DNA"/>
</dbReference>
<evidence type="ECO:0008006" key="3">
    <source>
        <dbReference type="Google" id="ProtNLM"/>
    </source>
</evidence>
<gene>
    <name evidence="1" type="ORF">F53441_10605</name>
</gene>
<accession>A0A8H4K953</accession>
<dbReference type="OrthoDB" id="5088465at2759"/>
<evidence type="ECO:0000313" key="2">
    <source>
        <dbReference type="Proteomes" id="UP000605986"/>
    </source>
</evidence>
<proteinExistence type="predicted"/>
<dbReference type="Proteomes" id="UP000605986">
    <property type="component" value="Unassembled WGS sequence"/>
</dbReference>
<dbReference type="AlphaFoldDB" id="A0A8H4K953"/>
<comment type="caution">
    <text evidence="1">The sequence shown here is derived from an EMBL/GenBank/DDBJ whole genome shotgun (WGS) entry which is preliminary data.</text>
</comment>